<dbReference type="EMBL" id="MFPU01000057">
    <property type="protein sequence ID" value="OGH69213.1"/>
    <property type="molecule type" value="Genomic_DNA"/>
</dbReference>
<protein>
    <submittedName>
        <fullName evidence="1">Uncharacterized protein</fullName>
    </submittedName>
</protein>
<dbReference type="AlphaFoldDB" id="A0A1F6MCH9"/>
<proteinExistence type="predicted"/>
<dbReference type="Proteomes" id="UP000177953">
    <property type="component" value="Unassembled WGS sequence"/>
</dbReference>
<name>A0A1F6MCH9_9BACT</name>
<gene>
    <name evidence="1" type="ORF">A2754_00420</name>
</gene>
<reference evidence="1 2" key="1">
    <citation type="journal article" date="2016" name="Nat. Commun.">
        <title>Thousands of microbial genomes shed light on interconnected biogeochemical processes in an aquifer system.</title>
        <authorList>
            <person name="Anantharaman K."/>
            <person name="Brown C.T."/>
            <person name="Hug L.A."/>
            <person name="Sharon I."/>
            <person name="Castelle C.J."/>
            <person name="Probst A.J."/>
            <person name="Thomas B.C."/>
            <person name="Singh A."/>
            <person name="Wilkins M.J."/>
            <person name="Karaoz U."/>
            <person name="Brodie E.L."/>
            <person name="Williams K.H."/>
            <person name="Hubbard S.S."/>
            <person name="Banfield J.F."/>
        </authorList>
    </citation>
    <scope>NUCLEOTIDE SEQUENCE [LARGE SCALE GENOMIC DNA]</scope>
</reference>
<organism evidence="1 2">
    <name type="scientific">Candidatus Magasanikbacteria bacterium RIFCSPHIGHO2_01_FULL_47_8</name>
    <dbReference type="NCBI Taxonomy" id="1798673"/>
    <lineage>
        <taxon>Bacteria</taxon>
        <taxon>Candidatus Magasanikiibacteriota</taxon>
    </lineage>
</organism>
<sequence>MKNPLEMLGNIIDDPERRQKIQLSAEYGEIMWRVEEALTNLISDGGQLSQKMHRRISELLHRRDAIREVYLKAEETPPKKGTEMLTEVVEMIKELEKDIKRLADS</sequence>
<evidence type="ECO:0000313" key="1">
    <source>
        <dbReference type="EMBL" id="OGH69213.1"/>
    </source>
</evidence>
<evidence type="ECO:0000313" key="2">
    <source>
        <dbReference type="Proteomes" id="UP000177953"/>
    </source>
</evidence>
<accession>A0A1F6MCH9</accession>
<comment type="caution">
    <text evidence="1">The sequence shown here is derived from an EMBL/GenBank/DDBJ whole genome shotgun (WGS) entry which is preliminary data.</text>
</comment>